<keyword evidence="4" id="KW-0808">Transferase</keyword>
<dbReference type="PROSITE" id="PS50110">
    <property type="entry name" value="RESPONSE_REGULATORY"/>
    <property type="match status" value="1"/>
</dbReference>
<reference evidence="4" key="1">
    <citation type="submission" date="2016-12" db="EMBL/GenBank/DDBJ databases">
        <authorList>
            <person name="Moulin L."/>
        </authorList>
    </citation>
    <scope>NUCLEOTIDE SEQUENCE [LARGE SCALE GENOMIC DNA]</scope>
    <source>
        <strain evidence="4">STM 7183</strain>
    </source>
</reference>
<dbReference type="Gene3D" id="3.40.50.2300">
    <property type="match status" value="1"/>
</dbReference>
<dbReference type="InterPro" id="IPR001789">
    <property type="entry name" value="Sig_transdc_resp-reg_receiver"/>
</dbReference>
<keyword evidence="5" id="KW-1185">Reference proteome</keyword>
<evidence type="ECO:0000256" key="2">
    <source>
        <dbReference type="PROSITE-ProRule" id="PRU00169"/>
    </source>
</evidence>
<dbReference type="PANTHER" id="PTHR44591">
    <property type="entry name" value="STRESS RESPONSE REGULATOR PROTEIN 1"/>
    <property type="match status" value="1"/>
</dbReference>
<dbReference type="InterPro" id="IPR050595">
    <property type="entry name" value="Bact_response_regulator"/>
</dbReference>
<organism evidence="4 5">
    <name type="scientific">Paraburkholderia piptadeniae</name>
    <dbReference type="NCBI Taxonomy" id="1701573"/>
    <lineage>
        <taxon>Bacteria</taxon>
        <taxon>Pseudomonadati</taxon>
        <taxon>Pseudomonadota</taxon>
        <taxon>Betaproteobacteria</taxon>
        <taxon>Burkholderiales</taxon>
        <taxon>Burkholderiaceae</taxon>
        <taxon>Paraburkholderia</taxon>
    </lineage>
</organism>
<evidence type="ECO:0000256" key="1">
    <source>
        <dbReference type="ARBA" id="ARBA00022553"/>
    </source>
</evidence>
<dbReference type="GO" id="GO:0000160">
    <property type="term" value="P:phosphorelay signal transduction system"/>
    <property type="evidence" value="ECO:0007669"/>
    <property type="project" value="InterPro"/>
</dbReference>
<feature type="domain" description="Response regulatory" evidence="3">
    <location>
        <begin position="1"/>
        <end position="88"/>
    </location>
</feature>
<evidence type="ECO:0000313" key="4">
    <source>
        <dbReference type="EMBL" id="SIT51129.1"/>
    </source>
</evidence>
<evidence type="ECO:0000313" key="5">
    <source>
        <dbReference type="Proteomes" id="UP000195569"/>
    </source>
</evidence>
<feature type="modified residue" description="4-aspartylphosphate" evidence="2">
    <location>
        <position position="24"/>
    </location>
</feature>
<dbReference type="RefSeq" id="WP_235851171.1">
    <property type="nucleotide sequence ID" value="NZ_CYGY02000101.1"/>
</dbReference>
<evidence type="ECO:0000259" key="3">
    <source>
        <dbReference type="PROSITE" id="PS50110"/>
    </source>
</evidence>
<keyword evidence="1 2" id="KW-0597">Phosphoprotein</keyword>
<gene>
    <name evidence="4" type="ORF">BN2476_1010046</name>
</gene>
<comment type="caution">
    <text evidence="4">The sequence shown here is derived from an EMBL/GenBank/DDBJ whole genome shotgun (WGS) entry which is preliminary data.</text>
</comment>
<dbReference type="InterPro" id="IPR011006">
    <property type="entry name" value="CheY-like_superfamily"/>
</dbReference>
<dbReference type="Pfam" id="PF00072">
    <property type="entry name" value="Response_reg"/>
    <property type="match status" value="1"/>
</dbReference>
<dbReference type="EMBL" id="CYGY02000101">
    <property type="protein sequence ID" value="SIT51129.1"/>
    <property type="molecule type" value="Genomic_DNA"/>
</dbReference>
<dbReference type="Proteomes" id="UP000195569">
    <property type="component" value="Unassembled WGS sequence"/>
</dbReference>
<dbReference type="PANTHER" id="PTHR44591:SF3">
    <property type="entry name" value="RESPONSE REGULATORY DOMAIN-CONTAINING PROTEIN"/>
    <property type="match status" value="1"/>
</dbReference>
<accession>A0A1N7SUJ6</accession>
<dbReference type="AlphaFoldDB" id="A0A1N7SUJ6"/>
<dbReference type="GO" id="GO:0016301">
    <property type="term" value="F:kinase activity"/>
    <property type="evidence" value="ECO:0007669"/>
    <property type="project" value="UniProtKB-KW"/>
</dbReference>
<sequence>MWAPDGATALLFAQQARPDLLITDFNMPNMDGLSLCLAFRADPALASVPIILTSGNPLPGDASATSHDLFLQKPVSPMALVAAIAALAVRKTG</sequence>
<name>A0A1N7SUJ6_9BURK</name>
<protein>
    <submittedName>
        <fullName evidence="4">Two component sensor histidine kinase protein</fullName>
    </submittedName>
</protein>
<dbReference type="SUPFAM" id="SSF52172">
    <property type="entry name" value="CheY-like"/>
    <property type="match status" value="1"/>
</dbReference>
<proteinExistence type="predicted"/>
<keyword evidence="4" id="KW-0418">Kinase</keyword>